<keyword evidence="2" id="KW-1185">Reference proteome</keyword>
<evidence type="ECO:0000313" key="2">
    <source>
        <dbReference type="Proteomes" id="UP000198211"/>
    </source>
</evidence>
<reference evidence="2" key="1">
    <citation type="submission" date="2017-03" db="EMBL/GenBank/DDBJ databases">
        <title>Phytopthora megakarya and P. palmivora, two closely related causual agents of cacao black pod achieved similar genome size and gene model numbers by different mechanisms.</title>
        <authorList>
            <person name="Ali S."/>
            <person name="Shao J."/>
            <person name="Larry D.J."/>
            <person name="Kronmiller B."/>
            <person name="Shen D."/>
            <person name="Strem M.D."/>
            <person name="Melnick R.L."/>
            <person name="Guiltinan M.J."/>
            <person name="Tyler B.M."/>
            <person name="Meinhardt L.W."/>
            <person name="Bailey B.A."/>
        </authorList>
    </citation>
    <scope>NUCLEOTIDE SEQUENCE [LARGE SCALE GENOMIC DNA]</scope>
    <source>
        <strain evidence="2">zdho120</strain>
    </source>
</reference>
<dbReference type="Proteomes" id="UP000198211">
    <property type="component" value="Unassembled WGS sequence"/>
</dbReference>
<gene>
    <name evidence="1" type="ORF">PHMEG_00014874</name>
</gene>
<dbReference type="EMBL" id="NBNE01001965">
    <property type="protein sequence ID" value="OWZ12023.1"/>
    <property type="molecule type" value="Genomic_DNA"/>
</dbReference>
<proteinExistence type="predicted"/>
<evidence type="ECO:0000313" key="1">
    <source>
        <dbReference type="EMBL" id="OWZ12023.1"/>
    </source>
</evidence>
<accession>A0A225W2Q6</accession>
<protein>
    <submittedName>
        <fullName evidence="1">Polyprotein</fullName>
    </submittedName>
</protein>
<organism evidence="1 2">
    <name type="scientific">Phytophthora megakarya</name>
    <dbReference type="NCBI Taxonomy" id="4795"/>
    <lineage>
        <taxon>Eukaryota</taxon>
        <taxon>Sar</taxon>
        <taxon>Stramenopiles</taxon>
        <taxon>Oomycota</taxon>
        <taxon>Peronosporomycetes</taxon>
        <taxon>Peronosporales</taxon>
        <taxon>Peronosporaceae</taxon>
        <taxon>Phytophthora</taxon>
    </lineage>
</organism>
<name>A0A225W2Q6_9STRA</name>
<sequence>MQNNESPQWVEAMNIELKAYADYGSWTLVQRTMSTCPVGCRWVFAKKRDECGRVVRHIDRLVAKGSKQKFFC</sequence>
<dbReference type="AlphaFoldDB" id="A0A225W2Q6"/>
<comment type="caution">
    <text evidence="1">The sequence shown here is derived from an EMBL/GenBank/DDBJ whole genome shotgun (WGS) entry which is preliminary data.</text>
</comment>
<dbReference type="OrthoDB" id="95475at2759"/>